<evidence type="ECO:0000256" key="1">
    <source>
        <dbReference type="PROSITE-ProRule" id="PRU00047"/>
    </source>
</evidence>
<protein>
    <recommendedName>
        <fullName evidence="3">CCHC-type domain-containing protein</fullName>
    </recommendedName>
</protein>
<dbReference type="InterPro" id="IPR001878">
    <property type="entry name" value="Znf_CCHC"/>
</dbReference>
<dbReference type="PROSITE" id="PS50158">
    <property type="entry name" value="ZF_CCHC"/>
    <property type="match status" value="1"/>
</dbReference>
<accession>A0A1S3YS66</accession>
<dbReference type="RefSeq" id="XP_016455059.1">
    <property type="nucleotide sequence ID" value="XM_016599573.1"/>
</dbReference>
<gene>
    <name evidence="4" type="primary">LOC107779201</name>
</gene>
<dbReference type="GO" id="GO:0008270">
    <property type="term" value="F:zinc ion binding"/>
    <property type="evidence" value="ECO:0007669"/>
    <property type="project" value="UniProtKB-KW"/>
</dbReference>
<organism evidence="4">
    <name type="scientific">Nicotiana tabacum</name>
    <name type="common">Common tobacco</name>
    <dbReference type="NCBI Taxonomy" id="4097"/>
    <lineage>
        <taxon>Eukaryota</taxon>
        <taxon>Viridiplantae</taxon>
        <taxon>Streptophyta</taxon>
        <taxon>Embryophyta</taxon>
        <taxon>Tracheophyta</taxon>
        <taxon>Spermatophyta</taxon>
        <taxon>Magnoliopsida</taxon>
        <taxon>eudicotyledons</taxon>
        <taxon>Gunneridae</taxon>
        <taxon>Pentapetalae</taxon>
        <taxon>asterids</taxon>
        <taxon>lamiids</taxon>
        <taxon>Solanales</taxon>
        <taxon>Solanaceae</taxon>
        <taxon>Nicotianoideae</taxon>
        <taxon>Nicotianeae</taxon>
        <taxon>Nicotiana</taxon>
    </lineage>
</organism>
<dbReference type="Pfam" id="PF22909">
    <property type="entry name" value="Caulimovir_coat_dom"/>
    <property type="match status" value="1"/>
</dbReference>
<dbReference type="AlphaFoldDB" id="A0A1S3YS66"/>
<feature type="domain" description="CCHC-type" evidence="3">
    <location>
        <begin position="377"/>
        <end position="392"/>
    </location>
</feature>
<dbReference type="SUPFAM" id="SSF56672">
    <property type="entry name" value="DNA/RNA polymerases"/>
    <property type="match status" value="1"/>
</dbReference>
<name>A0A1S3YS66_TOBAC</name>
<dbReference type="Gene3D" id="3.10.10.10">
    <property type="entry name" value="HIV Type 1 Reverse Transcriptase, subunit A, domain 1"/>
    <property type="match status" value="1"/>
</dbReference>
<dbReference type="OMA" id="TSAHINK"/>
<dbReference type="SUPFAM" id="SSF57756">
    <property type="entry name" value="Retrovirus zinc finger-like domains"/>
    <property type="match status" value="1"/>
</dbReference>
<evidence type="ECO:0000259" key="3">
    <source>
        <dbReference type="PROSITE" id="PS50158"/>
    </source>
</evidence>
<dbReference type="SMART" id="SM00343">
    <property type="entry name" value="ZnF_C2HC"/>
    <property type="match status" value="1"/>
</dbReference>
<evidence type="ECO:0000256" key="2">
    <source>
        <dbReference type="SAM" id="MobiDB-lite"/>
    </source>
</evidence>
<reference evidence="4" key="1">
    <citation type="submission" date="2025-08" db="UniProtKB">
        <authorList>
            <consortium name="RefSeq"/>
        </authorList>
    </citation>
    <scope>IDENTIFICATION</scope>
</reference>
<dbReference type="OrthoDB" id="1305132at2759"/>
<dbReference type="Gene3D" id="4.10.60.10">
    <property type="entry name" value="Zinc finger, CCHC-type"/>
    <property type="match status" value="1"/>
</dbReference>
<dbReference type="InterPro" id="IPR056648">
    <property type="entry name" value="DUF7746"/>
</dbReference>
<dbReference type="PANTHER" id="PTHR33054">
    <property type="entry name" value="CCHC-TYPE DOMAIN-CONTAINING PROTEIN"/>
    <property type="match status" value="1"/>
</dbReference>
<keyword evidence="1" id="KW-0479">Metal-binding</keyword>
<keyword evidence="1" id="KW-0862">Zinc</keyword>
<feature type="region of interest" description="Disordered" evidence="2">
    <location>
        <begin position="327"/>
        <end position="364"/>
    </location>
</feature>
<dbReference type="PANTHER" id="PTHR33054:SF12">
    <property type="entry name" value="ZINC KNUCKLE FAMILY PROTEIN"/>
    <property type="match status" value="1"/>
</dbReference>
<proteinExistence type="predicted"/>
<keyword evidence="1" id="KW-0863">Zinc-finger</keyword>
<dbReference type="InterPro" id="IPR043502">
    <property type="entry name" value="DNA/RNA_pol_sf"/>
</dbReference>
<dbReference type="KEGG" id="nta:107779201"/>
<evidence type="ECO:0000313" key="4">
    <source>
        <dbReference type="RefSeq" id="XP_016455059.1"/>
    </source>
</evidence>
<dbReference type="GO" id="GO:0003676">
    <property type="term" value="F:nucleic acid binding"/>
    <property type="evidence" value="ECO:0007669"/>
    <property type="project" value="InterPro"/>
</dbReference>
<dbReference type="InterPro" id="IPR036875">
    <property type="entry name" value="Znf_CCHC_sf"/>
</dbReference>
<dbReference type="Pfam" id="PF24925">
    <property type="entry name" value="DUF7746"/>
    <property type="match status" value="1"/>
</dbReference>
<dbReference type="Pfam" id="PF00098">
    <property type="entry name" value="zf-CCHC"/>
    <property type="match status" value="1"/>
</dbReference>
<dbReference type="PaxDb" id="4097-A0A1S3YS66"/>
<sequence length="574" mass="66817">MSTSKKITDIASTSGSKSDAQIVLTHVQRPPEIQDFKFKSFNDLEELFDKKLSSLNIKPIDLSKKFADKIETISDYKNETWSEFNKLKGFIKPNSKYANKPRMQTYYYSHPTPQDVLIEERDWNQTNTSYSGFTGQLRGWWDNYLTVEEKASVINAIATDEGVDNLGMALVKNREDVVYNLILTILEHFNGRFTNQYETVRTLLNDIRCRTLSEFRWYKDTFMSRVMELPENKYEHWKAKFIDGLPSLFAERVRKTLRGSYGEIPYKDYTYGKLIGVCTQEGLNLCNELKLSRQLKIDKLKEKSQLGDFCTQFGLPETSAHINKKKNRYHRYPNPDNPYKKKRSRYRSKEELETRKAHRKSTRFTKNRSKRDLVDIKCYKCGNFGHIAPNCKLQKLKTLELDDELRVKVYSLLYTSRSESDYNSESESEAEVDLLDLSDSDKNINNSCTIRKDPEKIKLISAQIAIDICVDHPSALWNRKKHIATLPYEDNFSEGDIPTKSRPCQMNAELVEFCKKEMDTLLQKGLIKPSKSPWSCTAFYVNNAAEKEHGVPRLCFYCVNTVSTVEWGPRRLYC</sequence>